<dbReference type="Proteomes" id="UP000178999">
    <property type="component" value="Unassembled WGS sequence"/>
</dbReference>
<evidence type="ECO:0000313" key="7">
    <source>
        <dbReference type="EMBL" id="OGM78700.1"/>
    </source>
</evidence>
<evidence type="ECO:0000256" key="3">
    <source>
        <dbReference type="ARBA" id="ARBA00022692"/>
    </source>
</evidence>
<dbReference type="GO" id="GO:0016020">
    <property type="term" value="C:membrane"/>
    <property type="evidence" value="ECO:0007669"/>
    <property type="project" value="UniProtKB-SubCell"/>
</dbReference>
<dbReference type="PANTHER" id="PTHR30093">
    <property type="entry name" value="GENERAL SECRETION PATHWAY PROTEIN G"/>
    <property type="match status" value="1"/>
</dbReference>
<dbReference type="STRING" id="1802538.A2382_03995"/>
<dbReference type="PRINTS" id="PR00885">
    <property type="entry name" value="BCTERIALGSPH"/>
</dbReference>
<gene>
    <name evidence="7" type="ORF">A2382_03995</name>
</gene>
<accession>A0A1F8CQX9</accession>
<dbReference type="SUPFAM" id="SSF54523">
    <property type="entry name" value="Pili subunits"/>
    <property type="match status" value="1"/>
</dbReference>
<evidence type="ECO:0000256" key="4">
    <source>
        <dbReference type="ARBA" id="ARBA00022989"/>
    </source>
</evidence>
<evidence type="ECO:0000313" key="8">
    <source>
        <dbReference type="Proteomes" id="UP000178999"/>
    </source>
</evidence>
<feature type="transmembrane region" description="Helical" evidence="6">
    <location>
        <begin position="12"/>
        <end position="33"/>
    </location>
</feature>
<sequence>MIKKQNKKGFTLVELLIVIAILGTLAVVVLLALDPIQQLARTRDAGRKSGVTQLGHAVTAYATTHNGTPPAELNWSTTLVTGGEIQVAPSAIAYSVTGSAACTSNPVNGTWCYDISGINFVVYARLESKSSLSLCTAGQVAFTAFSSLNARGGTVCAAAGTTTLAPATLTFVD</sequence>
<keyword evidence="3 6" id="KW-0812">Transmembrane</keyword>
<dbReference type="Pfam" id="PF07963">
    <property type="entry name" value="N_methyl"/>
    <property type="match status" value="1"/>
</dbReference>
<evidence type="ECO:0000256" key="2">
    <source>
        <dbReference type="ARBA" id="ARBA00022481"/>
    </source>
</evidence>
<evidence type="ECO:0008006" key="9">
    <source>
        <dbReference type="Google" id="ProtNLM"/>
    </source>
</evidence>
<dbReference type="InterPro" id="IPR045584">
    <property type="entry name" value="Pilin-like"/>
</dbReference>
<dbReference type="GO" id="GO:0015627">
    <property type="term" value="C:type II protein secretion system complex"/>
    <property type="evidence" value="ECO:0007669"/>
    <property type="project" value="InterPro"/>
</dbReference>
<name>A0A1F8CQX9_9BACT</name>
<dbReference type="AlphaFoldDB" id="A0A1F8CQX9"/>
<dbReference type="GO" id="GO:0015628">
    <property type="term" value="P:protein secretion by the type II secretion system"/>
    <property type="evidence" value="ECO:0007669"/>
    <property type="project" value="InterPro"/>
</dbReference>
<keyword evidence="2" id="KW-0488">Methylation</keyword>
<evidence type="ECO:0000256" key="6">
    <source>
        <dbReference type="SAM" id="Phobius"/>
    </source>
</evidence>
<keyword evidence="4 6" id="KW-1133">Transmembrane helix</keyword>
<proteinExistence type="predicted"/>
<evidence type="ECO:0000256" key="1">
    <source>
        <dbReference type="ARBA" id="ARBA00004167"/>
    </source>
</evidence>
<dbReference type="InterPro" id="IPR012902">
    <property type="entry name" value="N_methyl_site"/>
</dbReference>
<dbReference type="EMBL" id="MGHY01000030">
    <property type="protein sequence ID" value="OGM78700.1"/>
    <property type="molecule type" value="Genomic_DNA"/>
</dbReference>
<dbReference type="NCBIfam" id="TIGR02532">
    <property type="entry name" value="IV_pilin_GFxxxE"/>
    <property type="match status" value="1"/>
</dbReference>
<protein>
    <recommendedName>
        <fullName evidence="9">Type II secretion system protein GspG C-terminal domain-containing protein</fullName>
    </recommendedName>
</protein>
<dbReference type="InterPro" id="IPR002416">
    <property type="entry name" value="T2SS_protein-GspH"/>
</dbReference>
<reference evidence="7 8" key="1">
    <citation type="journal article" date="2016" name="Nat. Commun.">
        <title>Thousands of microbial genomes shed light on interconnected biogeochemical processes in an aquifer system.</title>
        <authorList>
            <person name="Anantharaman K."/>
            <person name="Brown C.T."/>
            <person name="Hug L.A."/>
            <person name="Sharon I."/>
            <person name="Castelle C.J."/>
            <person name="Probst A.J."/>
            <person name="Thomas B.C."/>
            <person name="Singh A."/>
            <person name="Wilkins M.J."/>
            <person name="Karaoz U."/>
            <person name="Brodie E.L."/>
            <person name="Williams K.H."/>
            <person name="Hubbard S.S."/>
            <person name="Banfield J.F."/>
        </authorList>
    </citation>
    <scope>NUCLEOTIDE SEQUENCE [LARGE SCALE GENOMIC DNA]</scope>
</reference>
<dbReference type="Gene3D" id="3.30.700.10">
    <property type="entry name" value="Glycoprotein, Type 4 Pilin"/>
    <property type="match status" value="1"/>
</dbReference>
<evidence type="ECO:0000256" key="5">
    <source>
        <dbReference type="ARBA" id="ARBA00023136"/>
    </source>
</evidence>
<dbReference type="PROSITE" id="PS00409">
    <property type="entry name" value="PROKAR_NTER_METHYL"/>
    <property type="match status" value="1"/>
</dbReference>
<organism evidence="7 8">
    <name type="scientific">Candidatus Woesebacteria bacterium RIFOXYB1_FULL_38_16</name>
    <dbReference type="NCBI Taxonomy" id="1802538"/>
    <lineage>
        <taxon>Bacteria</taxon>
        <taxon>Candidatus Woeseibacteriota</taxon>
    </lineage>
</organism>
<keyword evidence="5 6" id="KW-0472">Membrane</keyword>
<comment type="subcellular location">
    <subcellularLocation>
        <location evidence="1">Membrane</location>
        <topology evidence="1">Single-pass membrane protein</topology>
    </subcellularLocation>
</comment>
<comment type="caution">
    <text evidence="7">The sequence shown here is derived from an EMBL/GenBank/DDBJ whole genome shotgun (WGS) entry which is preliminary data.</text>
</comment>